<evidence type="ECO:0000313" key="1">
    <source>
        <dbReference type="EMBL" id="MFD0793705.1"/>
    </source>
</evidence>
<organism evidence="1 2">
    <name type="scientific">Mucilaginibacter litoreus</name>
    <dbReference type="NCBI Taxonomy" id="1048221"/>
    <lineage>
        <taxon>Bacteria</taxon>
        <taxon>Pseudomonadati</taxon>
        <taxon>Bacteroidota</taxon>
        <taxon>Sphingobacteriia</taxon>
        <taxon>Sphingobacteriales</taxon>
        <taxon>Sphingobacteriaceae</taxon>
        <taxon>Mucilaginibacter</taxon>
    </lineage>
</organism>
<comment type="caution">
    <text evidence="1">The sequence shown here is derived from an EMBL/GenBank/DDBJ whole genome shotgun (WGS) entry which is preliminary data.</text>
</comment>
<dbReference type="PROSITE" id="PS51257">
    <property type="entry name" value="PROKAR_LIPOPROTEIN"/>
    <property type="match status" value="1"/>
</dbReference>
<evidence type="ECO:0000313" key="2">
    <source>
        <dbReference type="Proteomes" id="UP001597010"/>
    </source>
</evidence>
<evidence type="ECO:0008006" key="3">
    <source>
        <dbReference type="Google" id="ProtNLM"/>
    </source>
</evidence>
<protein>
    <recommendedName>
        <fullName evidence="3">NlpE N-terminal domain-containing protein</fullName>
    </recommendedName>
</protein>
<name>A0ABW3AS62_9SPHI</name>
<accession>A0ABW3AS62</accession>
<proteinExistence type="predicted"/>
<dbReference type="RefSeq" id="WP_377113889.1">
    <property type="nucleotide sequence ID" value="NZ_JBHTHZ010000005.1"/>
</dbReference>
<sequence length="172" mass="18980">MVRYISLFAFLIIIGTSCNNSTKPKPVSDDITKTAVTVNGKKDSIINNPQKKYTSVATVPDPCIKCLIGVIQNTPEFKQLKSGDPGNINYIINWEKAATSADSVSKSKSTNGLQIVLQDKSKNIRMPQSFIYSNSQLKLYSVNNNTKTEIAVKKADLNRIRNTCYWGVASAK</sequence>
<dbReference type="EMBL" id="JBHTHZ010000005">
    <property type="protein sequence ID" value="MFD0793705.1"/>
    <property type="molecule type" value="Genomic_DNA"/>
</dbReference>
<dbReference type="Proteomes" id="UP001597010">
    <property type="component" value="Unassembled WGS sequence"/>
</dbReference>
<reference evidence="2" key="1">
    <citation type="journal article" date="2019" name="Int. J. Syst. Evol. Microbiol.">
        <title>The Global Catalogue of Microorganisms (GCM) 10K type strain sequencing project: providing services to taxonomists for standard genome sequencing and annotation.</title>
        <authorList>
            <consortium name="The Broad Institute Genomics Platform"/>
            <consortium name="The Broad Institute Genome Sequencing Center for Infectious Disease"/>
            <person name="Wu L."/>
            <person name="Ma J."/>
        </authorList>
    </citation>
    <scope>NUCLEOTIDE SEQUENCE [LARGE SCALE GENOMIC DNA]</scope>
    <source>
        <strain evidence="2">CCUG 61484</strain>
    </source>
</reference>
<gene>
    <name evidence="1" type="ORF">ACFQZX_08755</name>
</gene>
<keyword evidence="2" id="KW-1185">Reference proteome</keyword>